<evidence type="ECO:0000256" key="1">
    <source>
        <dbReference type="ARBA" id="ARBA00001957"/>
    </source>
</evidence>
<dbReference type="SUPFAM" id="SSF52777">
    <property type="entry name" value="CoA-dependent acyltransferases"/>
    <property type="match status" value="2"/>
</dbReference>
<dbReference type="SUPFAM" id="SSF47336">
    <property type="entry name" value="ACP-like"/>
    <property type="match status" value="1"/>
</dbReference>
<dbReference type="CDD" id="cd19540">
    <property type="entry name" value="LCL_NRPS-like"/>
    <property type="match status" value="1"/>
</dbReference>
<dbReference type="InterPro" id="IPR025110">
    <property type="entry name" value="AMP-bd_C"/>
</dbReference>
<dbReference type="CDD" id="cd02440">
    <property type="entry name" value="AdoMet_MTases"/>
    <property type="match status" value="1"/>
</dbReference>
<dbReference type="Gene3D" id="3.30.559.10">
    <property type="entry name" value="Chloramphenicol acetyltransferase-like domain"/>
    <property type="match status" value="1"/>
</dbReference>
<dbReference type="Gene3D" id="3.30.559.30">
    <property type="entry name" value="Nonribosomal peptide synthetase, condensation domain"/>
    <property type="match status" value="1"/>
</dbReference>
<dbReference type="EMBL" id="CP108133">
    <property type="protein sequence ID" value="WTP48608.1"/>
    <property type="molecule type" value="Genomic_DNA"/>
</dbReference>
<dbReference type="InterPro" id="IPR036736">
    <property type="entry name" value="ACP-like_sf"/>
</dbReference>
<dbReference type="InterPro" id="IPR042099">
    <property type="entry name" value="ANL_N_sf"/>
</dbReference>
<dbReference type="NCBIfam" id="TIGR01733">
    <property type="entry name" value="AA-adenyl-dom"/>
    <property type="match status" value="1"/>
</dbReference>
<dbReference type="Gene3D" id="3.30.300.30">
    <property type="match status" value="2"/>
</dbReference>
<reference evidence="7" key="1">
    <citation type="submission" date="2022-10" db="EMBL/GenBank/DDBJ databases">
        <title>The complete genomes of actinobacterial strains from the NBC collection.</title>
        <authorList>
            <person name="Joergensen T.S."/>
            <person name="Alvarez Arevalo M."/>
            <person name="Sterndorff E.B."/>
            <person name="Faurdal D."/>
            <person name="Vuksanovic O."/>
            <person name="Mourched A.-S."/>
            <person name="Charusanti P."/>
            <person name="Shaw S."/>
            <person name="Blin K."/>
            <person name="Weber T."/>
        </authorList>
    </citation>
    <scope>NUCLEOTIDE SEQUENCE</scope>
    <source>
        <strain evidence="7">NBC_00189</strain>
    </source>
</reference>
<accession>A0ABZ1JDX0</accession>
<dbReference type="Pfam" id="PF00668">
    <property type="entry name" value="Condensation"/>
    <property type="match status" value="1"/>
</dbReference>
<dbReference type="SMART" id="SM00823">
    <property type="entry name" value="PKS_PP"/>
    <property type="match status" value="1"/>
</dbReference>
<feature type="domain" description="Carrier" evidence="6">
    <location>
        <begin position="1330"/>
        <end position="1405"/>
    </location>
</feature>
<gene>
    <name evidence="7" type="ORF">OG288_10085</name>
</gene>
<comment type="cofactor">
    <cofactor evidence="1">
        <name>pantetheine 4'-phosphate</name>
        <dbReference type="ChEBI" id="CHEBI:47942"/>
    </cofactor>
</comment>
<dbReference type="InterPro" id="IPR010071">
    <property type="entry name" value="AA_adenyl_dom"/>
</dbReference>
<evidence type="ECO:0000313" key="8">
    <source>
        <dbReference type="Proteomes" id="UP001432166"/>
    </source>
</evidence>
<dbReference type="Gene3D" id="3.40.50.150">
    <property type="entry name" value="Vaccinia Virus protein VP39"/>
    <property type="match status" value="1"/>
</dbReference>
<dbReference type="PROSITE" id="PS00455">
    <property type="entry name" value="AMP_BINDING"/>
    <property type="match status" value="1"/>
</dbReference>
<dbReference type="Gene3D" id="3.40.50.12780">
    <property type="entry name" value="N-terminal domain of ligase-like"/>
    <property type="match status" value="1"/>
</dbReference>
<keyword evidence="4" id="KW-0677">Repeat</keyword>
<dbReference type="InterPro" id="IPR029063">
    <property type="entry name" value="SAM-dependent_MTases_sf"/>
</dbReference>
<sequence>MIPLSYTQRRMWLLHQLEEAAETYNMAAAFRLAGALDRDALAAALSDVIERHEVLRTVYETDADGQPSQRILPVSKELVPLPVVEVTSDGVSGVIDEAIAYRFDLAAEIPFRASLLRCSSQEHVLVLVMHHIAMDGSSSAPLARDLADAYAARLDGRAPGWEPLPVQYKDYTLWQREVLGDVADPGSLAAAQVDYWRTELAGVPQPLSLPLDRPRPVEAASHGDTVALAVGPEVTAGLEKLAAGRGMSMSMVLQAALAVLLQKLGGGEDVTIGSPTAGRTDEALADLVGSFVNTLVLRVDLSGDPSFDELLARVRDKALAGYEHQDLPFEVLVETVNPDRSMAYSPFFQVMFAWQNFERGQLELPGLRVEFEQIDTSTAKFDLFFAMAVDDSGTLRGDIQYATRLFDRDTVEAVATRFVRVLEQLVADPAVPVGAVEVLAEEERDWLVRGVNDTACPVLVDTLPETFEAQVERDPDRVALVGGQETLSYGELNRRANRLAHWLMEQGAGAERLVAVRVPRSVDLVVALYAVVKAGAAYLPVDTELPEDRVRSVLDIARPLLVLDEVPAEASGYPETNPVRVLSPDNAAYVIFTSGSTGVPKGVTVSHGALANFLSTMGRRFPLTPADRLLAVTTISFDIAGLELFLPLISGAGVVLADRETVSDPSAVVALIGRHGVSAVQATPAFWQMLLMQEPDAARGLRVLVGGEALPARLAETLAGQAAEVFNVYGPTETTIWSTMAPVEPGTGIPSIGAPIGNTQVYVLDSSLRPVPRGVQGELYIAGEGLARGYLGRPGLTSGRFVACPYGPAGVRMYRTGDLVRWGADGQLEYVGRSDFQVKVRGFRIELGEVEHVLASHPGVAQAVVVVREGQQDDKRLVGYVVPEPDAAQAAADAQVQEWQQVYDDSYQASEDQVLGEDFQLWRSSYDGEPIPLEEMTEWRDAAVAQVLRFSPRRVLEIGVGSGLLLAKIVGEVEEYWGTDISAPVVERVRAQAERAGFGDRVRLSAQAADDVTGLPRAGFDTVVLNSVVQYFPSAEYLDQVLRQAMELLAPGGRVIVGDVRNATTLRLLLTAVQRAQYPDASQDELRTLVEKALLAERELVVAPEWFAEWAREHADGVDIQLKPGAAHNELTRHRYEVVLHKEPADVLDLTGAPAASWGREVPDLADLGRRVERSAGPVRVTGIPNARLVDEAAAATSAGVLGAAAASGRPLDPEELATWARQQGRVAVITWSGQVVHGFDAVLLPEQRTVSGAFLPSGVAGRTRVNNPGLSRTLGPLLAELPEYLRGRLPDYMVPSALVPLSEMPLTPSGKLDRRALPSEHTTTTSSGAPRNSHEEKLCAIFGELLGRERVGIDDDFFALGGHSLLATRLSVRIRKEFGVEIPLRTIMQYSTVAGLAALALVGGIPDEQADPFAVVLPLNSDPGTGKPPVWFFHGGGGLGWAYFTFVLHVKDRRAYSLQSRGFNGTDPLVGSVDEMVDDYLAQMLEIQPEGPFHLIGWSYGGTVAHAVAAALDGLGHEVAFLALLDSQPAFGFKEMADLKPEAYHEAIEEVFSEMVSTDNLGDFLDDMAKVGANNMSVMAAYESPVYRGDVLFFNARLKDGDEGSWAPLWRPYIVGSIAEYEVNAKHTDLHMPAPVAEIFEVVNRTLGQ</sequence>
<dbReference type="SUPFAM" id="SSF53335">
    <property type="entry name" value="S-adenosyl-L-methionine-dependent methyltransferases"/>
    <property type="match status" value="1"/>
</dbReference>
<keyword evidence="3" id="KW-0597">Phosphoprotein</keyword>
<evidence type="ECO:0000256" key="4">
    <source>
        <dbReference type="ARBA" id="ARBA00022737"/>
    </source>
</evidence>
<dbReference type="Proteomes" id="UP001432166">
    <property type="component" value="Chromosome"/>
</dbReference>
<evidence type="ECO:0000259" key="6">
    <source>
        <dbReference type="PROSITE" id="PS50075"/>
    </source>
</evidence>
<dbReference type="Pfam" id="PF13193">
    <property type="entry name" value="AMP-binding_C"/>
    <property type="match status" value="1"/>
</dbReference>
<dbReference type="InterPro" id="IPR000873">
    <property type="entry name" value="AMP-dep_synth/lig_dom"/>
</dbReference>
<dbReference type="InterPro" id="IPR045851">
    <property type="entry name" value="AMP-bd_C_sf"/>
</dbReference>
<name>A0ABZ1JDX0_9ACTN</name>
<dbReference type="PANTHER" id="PTHR45527">
    <property type="entry name" value="NONRIBOSOMAL PEPTIDE SYNTHETASE"/>
    <property type="match status" value="1"/>
</dbReference>
<proteinExistence type="predicted"/>
<keyword evidence="8" id="KW-1185">Reference proteome</keyword>
<dbReference type="InterPro" id="IPR009081">
    <property type="entry name" value="PP-bd_ACP"/>
</dbReference>
<dbReference type="PANTHER" id="PTHR45527:SF1">
    <property type="entry name" value="FATTY ACID SYNTHASE"/>
    <property type="match status" value="1"/>
</dbReference>
<dbReference type="InterPro" id="IPR023213">
    <property type="entry name" value="CAT-like_dom_sf"/>
</dbReference>
<evidence type="ECO:0000313" key="7">
    <source>
        <dbReference type="EMBL" id="WTP48608.1"/>
    </source>
</evidence>
<dbReference type="InterPro" id="IPR006162">
    <property type="entry name" value="Ppantetheine_attach_site"/>
</dbReference>
<dbReference type="Gene3D" id="3.40.50.1820">
    <property type="entry name" value="alpha/beta hydrolase"/>
    <property type="match status" value="1"/>
</dbReference>
<evidence type="ECO:0000256" key="3">
    <source>
        <dbReference type="ARBA" id="ARBA00022553"/>
    </source>
</evidence>
<dbReference type="InterPro" id="IPR020845">
    <property type="entry name" value="AMP-binding_CS"/>
</dbReference>
<dbReference type="RefSeq" id="WP_328937232.1">
    <property type="nucleotide sequence ID" value="NZ_CP108133.1"/>
</dbReference>
<dbReference type="InterPro" id="IPR029058">
    <property type="entry name" value="AB_hydrolase_fold"/>
</dbReference>
<evidence type="ECO:0000256" key="2">
    <source>
        <dbReference type="ARBA" id="ARBA00022450"/>
    </source>
</evidence>
<feature type="compositionally biased region" description="Polar residues" evidence="5">
    <location>
        <begin position="1321"/>
        <end position="1331"/>
    </location>
</feature>
<protein>
    <submittedName>
        <fullName evidence="7">Amino acid adenylation domain-containing protein</fullName>
    </submittedName>
</protein>
<dbReference type="Pfam" id="PF08242">
    <property type="entry name" value="Methyltransf_12"/>
    <property type="match status" value="1"/>
</dbReference>
<dbReference type="InterPro" id="IPR001031">
    <property type="entry name" value="Thioesterase"/>
</dbReference>
<dbReference type="Pfam" id="PF00550">
    <property type="entry name" value="PP-binding"/>
    <property type="match status" value="1"/>
</dbReference>
<evidence type="ECO:0000256" key="5">
    <source>
        <dbReference type="SAM" id="MobiDB-lite"/>
    </source>
</evidence>
<dbReference type="InterPro" id="IPR020806">
    <property type="entry name" value="PKS_PP-bd"/>
</dbReference>
<dbReference type="InterPro" id="IPR013217">
    <property type="entry name" value="Methyltransf_12"/>
</dbReference>
<organism evidence="7 8">
    <name type="scientific">Streptomyces tauricus</name>
    <dbReference type="NCBI Taxonomy" id="68274"/>
    <lineage>
        <taxon>Bacteria</taxon>
        <taxon>Bacillati</taxon>
        <taxon>Actinomycetota</taxon>
        <taxon>Actinomycetes</taxon>
        <taxon>Kitasatosporales</taxon>
        <taxon>Streptomycetaceae</taxon>
        <taxon>Streptomyces</taxon>
        <taxon>Streptomyces aurantiacus group</taxon>
    </lineage>
</organism>
<keyword evidence="2" id="KW-0596">Phosphopantetheine</keyword>
<feature type="region of interest" description="Disordered" evidence="5">
    <location>
        <begin position="1310"/>
        <end position="1333"/>
    </location>
</feature>
<dbReference type="Pfam" id="PF00501">
    <property type="entry name" value="AMP-binding"/>
    <property type="match status" value="1"/>
</dbReference>
<dbReference type="SUPFAM" id="SSF53474">
    <property type="entry name" value="alpha/beta-Hydrolases"/>
    <property type="match status" value="1"/>
</dbReference>
<dbReference type="SUPFAM" id="SSF56801">
    <property type="entry name" value="Acetyl-CoA synthetase-like"/>
    <property type="match status" value="1"/>
</dbReference>
<dbReference type="Pfam" id="PF00975">
    <property type="entry name" value="Thioesterase"/>
    <property type="match status" value="1"/>
</dbReference>
<dbReference type="InterPro" id="IPR001242">
    <property type="entry name" value="Condensation_dom"/>
</dbReference>
<dbReference type="PROSITE" id="PS00012">
    <property type="entry name" value="PHOSPHOPANTETHEINE"/>
    <property type="match status" value="1"/>
</dbReference>
<dbReference type="PROSITE" id="PS50075">
    <property type="entry name" value="CARRIER"/>
    <property type="match status" value="1"/>
</dbReference>